<dbReference type="HOGENOM" id="CLU_126703_0_0_1"/>
<proteinExistence type="predicted"/>
<organism evidence="1 2">
    <name type="scientific">Puccinia graminis f. sp. tritici (strain CRL 75-36-700-3 / race SCCL)</name>
    <name type="common">Black stem rust fungus</name>
    <dbReference type="NCBI Taxonomy" id="418459"/>
    <lineage>
        <taxon>Eukaryota</taxon>
        <taxon>Fungi</taxon>
        <taxon>Dikarya</taxon>
        <taxon>Basidiomycota</taxon>
        <taxon>Pucciniomycotina</taxon>
        <taxon>Pucciniomycetes</taxon>
        <taxon>Pucciniales</taxon>
        <taxon>Pucciniaceae</taxon>
        <taxon>Puccinia</taxon>
    </lineage>
</organism>
<dbReference type="GeneID" id="10537542"/>
<reference evidence="2" key="2">
    <citation type="journal article" date="2011" name="Proc. Natl. Acad. Sci. U.S.A.">
        <title>Obligate biotrophy features unraveled by the genomic analysis of rust fungi.</title>
        <authorList>
            <person name="Duplessis S."/>
            <person name="Cuomo C.A."/>
            <person name="Lin Y.-C."/>
            <person name="Aerts A."/>
            <person name="Tisserant E."/>
            <person name="Veneault-Fourrey C."/>
            <person name="Joly D.L."/>
            <person name="Hacquard S."/>
            <person name="Amselem J."/>
            <person name="Cantarel B.L."/>
            <person name="Chiu R."/>
            <person name="Coutinho P.M."/>
            <person name="Feau N."/>
            <person name="Field M."/>
            <person name="Frey P."/>
            <person name="Gelhaye E."/>
            <person name="Goldberg J."/>
            <person name="Grabherr M.G."/>
            <person name="Kodira C.D."/>
            <person name="Kohler A."/>
            <person name="Kuees U."/>
            <person name="Lindquist E.A."/>
            <person name="Lucas S.M."/>
            <person name="Mago R."/>
            <person name="Mauceli E."/>
            <person name="Morin E."/>
            <person name="Murat C."/>
            <person name="Pangilinan J.L."/>
            <person name="Park R."/>
            <person name="Pearson M."/>
            <person name="Quesneville H."/>
            <person name="Rouhier N."/>
            <person name="Sakthikumar S."/>
            <person name="Salamov A.A."/>
            <person name="Schmutz J."/>
            <person name="Selles B."/>
            <person name="Shapiro H."/>
            <person name="Tanguay P."/>
            <person name="Tuskan G.A."/>
            <person name="Henrissat B."/>
            <person name="Van de Peer Y."/>
            <person name="Rouze P."/>
            <person name="Ellis J.G."/>
            <person name="Dodds P.N."/>
            <person name="Schein J.E."/>
            <person name="Zhong S."/>
            <person name="Hamelin R.C."/>
            <person name="Grigoriev I.V."/>
            <person name="Szabo L.J."/>
            <person name="Martin F."/>
        </authorList>
    </citation>
    <scope>NUCLEOTIDE SEQUENCE [LARGE SCALE GENOMIC DNA]</scope>
    <source>
        <strain evidence="2">CRL 75-36-700-3 / race SCCL</strain>
    </source>
</reference>
<dbReference type="InParanoid" id="E3L6N9"/>
<reference key="1">
    <citation type="submission" date="2007-01" db="EMBL/GenBank/DDBJ databases">
        <title>The Genome Sequence of Puccinia graminis f. sp. tritici Strain CRL 75-36-700-3.</title>
        <authorList>
            <consortium name="The Broad Institute Genome Sequencing Platform"/>
            <person name="Birren B."/>
            <person name="Lander E."/>
            <person name="Galagan J."/>
            <person name="Nusbaum C."/>
            <person name="Devon K."/>
            <person name="Cuomo C."/>
            <person name="Jaffe D."/>
            <person name="Butler J."/>
            <person name="Alvarez P."/>
            <person name="Gnerre S."/>
            <person name="Grabherr M."/>
            <person name="Mauceli E."/>
            <person name="Brockman W."/>
            <person name="Young S."/>
            <person name="LaButti K."/>
            <person name="Sykes S."/>
            <person name="DeCaprio D."/>
            <person name="Crawford M."/>
            <person name="Koehrsen M."/>
            <person name="Engels R."/>
            <person name="Montgomery P."/>
            <person name="Pearson M."/>
            <person name="Howarth C."/>
            <person name="Larson L."/>
            <person name="White J."/>
            <person name="Zeng Q."/>
            <person name="Kodira C."/>
            <person name="Yandava C."/>
            <person name="Alvarado L."/>
            <person name="O'Leary S."/>
            <person name="Szabo L."/>
            <person name="Dean R."/>
            <person name="Schein J."/>
        </authorList>
    </citation>
    <scope>NUCLEOTIDE SEQUENCE</scope>
    <source>
        <strain>CRL 75-36-700-3</strain>
    </source>
</reference>
<dbReference type="RefSeq" id="XP_003336633.1">
    <property type="nucleotide sequence ID" value="XM_003336585.1"/>
</dbReference>
<gene>
    <name evidence="1" type="ORF">PGTG_18111</name>
</gene>
<dbReference type="EMBL" id="DS178360">
    <property type="protein sequence ID" value="EFP92214.1"/>
    <property type="molecule type" value="Genomic_DNA"/>
</dbReference>
<dbReference type="AlphaFoldDB" id="E3L6N9"/>
<dbReference type="Proteomes" id="UP000008783">
    <property type="component" value="Unassembled WGS sequence"/>
</dbReference>
<dbReference type="OrthoDB" id="2504905at2759"/>
<sequence>MKDKWVKDNKDTSEFRQMSAWCMNKLYSSVKEELHPVVSAHNGDIYGVIHAIGAACGEKSIISLCDKLNTIINCTYLPGSLLVQHLTTFRKSLTALQMSIQANPNFMTISTGLSAALLLQSLHQDDGLSSLVQSLYDKKPFTFEKI</sequence>
<accession>E3L6N9</accession>
<protein>
    <submittedName>
        <fullName evidence="1">Uncharacterized protein</fullName>
    </submittedName>
</protein>
<name>E3L6N9_PUCGT</name>
<keyword evidence="2" id="KW-1185">Reference proteome</keyword>
<evidence type="ECO:0000313" key="1">
    <source>
        <dbReference type="EMBL" id="EFP92214.1"/>
    </source>
</evidence>
<dbReference type="OMA" id="VHESAYF"/>
<dbReference type="KEGG" id="pgr:PGTG_18111"/>
<dbReference type="VEuPathDB" id="FungiDB:PGTG_18111"/>
<evidence type="ECO:0000313" key="2">
    <source>
        <dbReference type="Proteomes" id="UP000008783"/>
    </source>
</evidence>